<dbReference type="AlphaFoldDB" id="A0A6M3XFW0"/>
<proteinExistence type="predicted"/>
<protein>
    <submittedName>
        <fullName evidence="2">Uncharacterized protein</fullName>
    </submittedName>
</protein>
<evidence type="ECO:0000256" key="1">
    <source>
        <dbReference type="SAM" id="Phobius"/>
    </source>
</evidence>
<keyword evidence="1" id="KW-1133">Transmembrane helix</keyword>
<reference evidence="2" key="1">
    <citation type="submission" date="2020-03" db="EMBL/GenBank/DDBJ databases">
        <title>The deep terrestrial virosphere.</title>
        <authorList>
            <person name="Holmfeldt K."/>
            <person name="Nilsson E."/>
            <person name="Simone D."/>
            <person name="Lopez-Fernandez M."/>
            <person name="Wu X."/>
            <person name="de Brujin I."/>
            <person name="Lundin D."/>
            <person name="Andersson A."/>
            <person name="Bertilsson S."/>
            <person name="Dopson M."/>
        </authorList>
    </citation>
    <scope>NUCLEOTIDE SEQUENCE</scope>
    <source>
        <strain evidence="2">TM448B00799</strain>
    </source>
</reference>
<name>A0A6M3XFW0_9ZZZZ</name>
<dbReference type="EMBL" id="MT144660">
    <property type="protein sequence ID" value="QJH96732.1"/>
    <property type="molecule type" value="Genomic_DNA"/>
</dbReference>
<keyword evidence="1" id="KW-0812">Transmembrane</keyword>
<gene>
    <name evidence="2" type="ORF">TM448B00799_0006</name>
</gene>
<organism evidence="2">
    <name type="scientific">viral metagenome</name>
    <dbReference type="NCBI Taxonomy" id="1070528"/>
    <lineage>
        <taxon>unclassified sequences</taxon>
        <taxon>metagenomes</taxon>
        <taxon>organismal metagenomes</taxon>
    </lineage>
</organism>
<evidence type="ECO:0000313" key="2">
    <source>
        <dbReference type="EMBL" id="QJH96732.1"/>
    </source>
</evidence>
<feature type="transmembrane region" description="Helical" evidence="1">
    <location>
        <begin position="16"/>
        <end position="41"/>
    </location>
</feature>
<keyword evidence="1" id="KW-0472">Membrane</keyword>
<accession>A0A6M3XFW0</accession>
<sequence>MNENIKHWLKIDHITFLLIAPAIIFGHKYIALILWLLALIYDLYELKFRHKKEVDKDGRAAEPGQTEA</sequence>